<dbReference type="FunFam" id="3.40.50.300:FF:001091">
    <property type="entry name" value="Probable disease resistance protein At1g61300"/>
    <property type="match status" value="1"/>
</dbReference>
<dbReference type="PANTHER" id="PTHR19338">
    <property type="entry name" value="TRANSLOCASE OF INNER MITOCHONDRIAL MEMBRANE 13 HOMOLOG"/>
    <property type="match status" value="1"/>
</dbReference>
<reference evidence="6" key="2">
    <citation type="submission" date="2021-12" db="EMBL/GenBank/DDBJ databases">
        <title>Resequencing data analysis of finger millet.</title>
        <authorList>
            <person name="Hatakeyama M."/>
            <person name="Aluri S."/>
            <person name="Balachadran M.T."/>
            <person name="Sivarajan S.R."/>
            <person name="Poveda L."/>
            <person name="Shimizu-Inatsugi R."/>
            <person name="Schlapbach R."/>
            <person name="Sreeman S.M."/>
            <person name="Shimizu K.K."/>
        </authorList>
    </citation>
    <scope>NUCLEOTIDE SEQUENCE</scope>
</reference>
<evidence type="ECO:0000313" key="6">
    <source>
        <dbReference type="EMBL" id="GJM95414.1"/>
    </source>
</evidence>
<dbReference type="Gene3D" id="3.40.50.300">
    <property type="entry name" value="P-loop containing nucleotide triphosphate hydrolases"/>
    <property type="match status" value="1"/>
</dbReference>
<keyword evidence="1" id="KW-0677">Repeat</keyword>
<evidence type="ECO:0000313" key="7">
    <source>
        <dbReference type="Proteomes" id="UP001054889"/>
    </source>
</evidence>
<name>A0AAV5CAW5_ELECO</name>
<dbReference type="Proteomes" id="UP001054889">
    <property type="component" value="Unassembled WGS sequence"/>
</dbReference>
<dbReference type="SUPFAM" id="SSF52047">
    <property type="entry name" value="RNI-like"/>
    <property type="match status" value="1"/>
</dbReference>
<accession>A0AAV5CAW5</accession>
<dbReference type="InterPro" id="IPR055414">
    <property type="entry name" value="LRR_R13L4/SHOC2-like"/>
</dbReference>
<evidence type="ECO:0000259" key="5">
    <source>
        <dbReference type="Pfam" id="PF23598"/>
    </source>
</evidence>
<evidence type="ECO:0000259" key="4">
    <source>
        <dbReference type="Pfam" id="PF00931"/>
    </source>
</evidence>
<dbReference type="SUPFAM" id="SSF52540">
    <property type="entry name" value="P-loop containing nucleoside triphosphate hydrolases"/>
    <property type="match status" value="1"/>
</dbReference>
<feature type="domain" description="NB-ARC" evidence="4">
    <location>
        <begin position="135"/>
        <end position="299"/>
    </location>
</feature>
<protein>
    <recommendedName>
        <fullName evidence="8">NB-ARC domain-containing protein</fullName>
    </recommendedName>
</protein>
<feature type="domain" description="Disease resistance R13L4/SHOC-2-like LRR" evidence="5">
    <location>
        <begin position="303"/>
        <end position="400"/>
    </location>
</feature>
<dbReference type="PRINTS" id="PR00364">
    <property type="entry name" value="DISEASERSIST"/>
</dbReference>
<dbReference type="GO" id="GO:0043531">
    <property type="term" value="F:ADP binding"/>
    <property type="evidence" value="ECO:0007669"/>
    <property type="project" value="InterPro"/>
</dbReference>
<dbReference type="Pfam" id="PF23598">
    <property type="entry name" value="LRR_14"/>
    <property type="match status" value="1"/>
</dbReference>
<feature type="region of interest" description="Disordered" evidence="3">
    <location>
        <begin position="419"/>
        <end position="444"/>
    </location>
</feature>
<sequence>MHLALQRVEVPPDQLDQGTAQWAADVRELSYDMEDAVDAFSLHMGVDDDPAAAGMRSWLRGFLHKTAQLLSKGKALHQVASAVSEAKRLAKELGEIHQRYAGLKRKHAGDASDIDPRLIAMYIEAADLIGVDGVTDKLIKVMSDSLEVDLKTISIVGFGGLGKTTLANAVYDKIKVQFDCGAFVSVSRNPEFARIFKKILHQLDKEEFKDVNEAARDVDQLIHELKRYLIVIDDLWDENNWKLIKCAFPKNTCNSRLIITTRKHNVSEASCSSNIDIIHKMMPLSGDDSLRLFHSRIFHHGCDGVQELPQTITGLRNLMCLHLDWDTRLPKGFGNLMSSLEELNCVRVGGDDSKAVAEELGHLTRLRVLTMKWTTEDFGEDLVQSLGNLRKLQSLEIKNPYPPRDYASRVRVSPVGEKVHPHLYPTGAKSGGAPHPGPELPSLD</sequence>
<dbReference type="GO" id="GO:0006952">
    <property type="term" value="P:defense response"/>
    <property type="evidence" value="ECO:0007669"/>
    <property type="project" value="UniProtKB-KW"/>
</dbReference>
<evidence type="ECO:0008006" key="8">
    <source>
        <dbReference type="Google" id="ProtNLM"/>
    </source>
</evidence>
<comment type="caution">
    <text evidence="6">The sequence shown here is derived from an EMBL/GenBank/DDBJ whole genome shotgun (WGS) entry which is preliminary data.</text>
</comment>
<dbReference type="Gene3D" id="3.80.10.10">
    <property type="entry name" value="Ribonuclease Inhibitor"/>
    <property type="match status" value="1"/>
</dbReference>
<keyword evidence="7" id="KW-1185">Reference proteome</keyword>
<dbReference type="Pfam" id="PF00931">
    <property type="entry name" value="NB-ARC"/>
    <property type="match status" value="1"/>
</dbReference>
<gene>
    <name evidence="6" type="primary">ga12149</name>
    <name evidence="6" type="ORF">PR202_ga12149</name>
</gene>
<organism evidence="6 7">
    <name type="scientific">Eleusine coracana subsp. coracana</name>
    <dbReference type="NCBI Taxonomy" id="191504"/>
    <lineage>
        <taxon>Eukaryota</taxon>
        <taxon>Viridiplantae</taxon>
        <taxon>Streptophyta</taxon>
        <taxon>Embryophyta</taxon>
        <taxon>Tracheophyta</taxon>
        <taxon>Spermatophyta</taxon>
        <taxon>Magnoliopsida</taxon>
        <taxon>Liliopsida</taxon>
        <taxon>Poales</taxon>
        <taxon>Poaceae</taxon>
        <taxon>PACMAD clade</taxon>
        <taxon>Chloridoideae</taxon>
        <taxon>Cynodonteae</taxon>
        <taxon>Eleusininae</taxon>
        <taxon>Eleusine</taxon>
    </lineage>
</organism>
<dbReference type="InterPro" id="IPR002182">
    <property type="entry name" value="NB-ARC"/>
</dbReference>
<reference evidence="6" key="1">
    <citation type="journal article" date="2018" name="DNA Res.">
        <title>Multiple hybrid de novo genome assembly of finger millet, an orphan allotetraploid crop.</title>
        <authorList>
            <person name="Hatakeyama M."/>
            <person name="Aluri S."/>
            <person name="Balachadran M.T."/>
            <person name="Sivarajan S.R."/>
            <person name="Patrignani A."/>
            <person name="Gruter S."/>
            <person name="Poveda L."/>
            <person name="Shimizu-Inatsugi R."/>
            <person name="Baeten J."/>
            <person name="Francoijs K.J."/>
            <person name="Nataraja K.N."/>
            <person name="Reddy Y.A.N."/>
            <person name="Phadnis S."/>
            <person name="Ravikumar R.L."/>
            <person name="Schlapbach R."/>
            <person name="Sreeman S.M."/>
            <person name="Shimizu K.K."/>
        </authorList>
    </citation>
    <scope>NUCLEOTIDE SEQUENCE</scope>
</reference>
<dbReference type="Gene3D" id="1.20.5.4130">
    <property type="match status" value="1"/>
</dbReference>
<evidence type="ECO:0000256" key="3">
    <source>
        <dbReference type="SAM" id="MobiDB-lite"/>
    </source>
</evidence>
<feature type="compositionally biased region" description="Pro residues" evidence="3">
    <location>
        <begin position="435"/>
        <end position="444"/>
    </location>
</feature>
<dbReference type="PANTHER" id="PTHR19338:SF21">
    <property type="entry name" value="OS10G0124400 PROTEIN"/>
    <property type="match status" value="1"/>
</dbReference>
<proteinExistence type="predicted"/>
<dbReference type="InterPro" id="IPR027417">
    <property type="entry name" value="P-loop_NTPase"/>
</dbReference>
<dbReference type="AlphaFoldDB" id="A0AAV5CAW5"/>
<evidence type="ECO:0000256" key="1">
    <source>
        <dbReference type="ARBA" id="ARBA00022737"/>
    </source>
</evidence>
<keyword evidence="2" id="KW-0611">Plant defense</keyword>
<dbReference type="EMBL" id="BQKI01000005">
    <property type="protein sequence ID" value="GJM95414.1"/>
    <property type="molecule type" value="Genomic_DNA"/>
</dbReference>
<evidence type="ECO:0000256" key="2">
    <source>
        <dbReference type="ARBA" id="ARBA00022821"/>
    </source>
</evidence>
<dbReference type="InterPro" id="IPR032675">
    <property type="entry name" value="LRR_dom_sf"/>
</dbReference>